<dbReference type="EMBL" id="JAGFNK010000361">
    <property type="protein sequence ID" value="KAI9451733.1"/>
    <property type="molecule type" value="Genomic_DNA"/>
</dbReference>
<name>A0ACC0TXI1_9AGAM</name>
<dbReference type="Proteomes" id="UP001207468">
    <property type="component" value="Unassembled WGS sequence"/>
</dbReference>
<reference evidence="1" key="1">
    <citation type="submission" date="2021-03" db="EMBL/GenBank/DDBJ databases">
        <title>Evolutionary priming and transition to the ectomycorrhizal habit in an iconic lineage of mushroom-forming fungi: is preadaptation a requirement?</title>
        <authorList>
            <consortium name="DOE Joint Genome Institute"/>
            <person name="Looney B.P."/>
            <person name="Miyauchi S."/>
            <person name="Morin E."/>
            <person name="Drula E."/>
            <person name="Courty P.E."/>
            <person name="Chicoki N."/>
            <person name="Fauchery L."/>
            <person name="Kohler A."/>
            <person name="Kuo A."/>
            <person name="LaButti K."/>
            <person name="Pangilinan J."/>
            <person name="Lipzen A."/>
            <person name="Riley R."/>
            <person name="Andreopoulos W."/>
            <person name="He G."/>
            <person name="Johnson J."/>
            <person name="Barry K.W."/>
            <person name="Grigoriev I.V."/>
            <person name="Nagy L."/>
            <person name="Hibbett D."/>
            <person name="Henrissat B."/>
            <person name="Matheny P.B."/>
            <person name="Labbe J."/>
            <person name="Martin A.F."/>
        </authorList>
    </citation>
    <scope>NUCLEOTIDE SEQUENCE</scope>
    <source>
        <strain evidence="1">BPL698</strain>
    </source>
</reference>
<protein>
    <submittedName>
        <fullName evidence="1">Uncharacterized protein</fullName>
    </submittedName>
</protein>
<evidence type="ECO:0000313" key="2">
    <source>
        <dbReference type="Proteomes" id="UP001207468"/>
    </source>
</evidence>
<gene>
    <name evidence="1" type="ORF">F5148DRAFT_538251</name>
</gene>
<sequence length="405" mass="43607">MDCGSNQTGPMATELLLCQFLHHYSVCQLSPIRLPTVCPVARTLGPLYLSNPQLYGRPQAPTCILQHRHRQLYPHPPQLYSSRLDIRIRAPPSSLVHRRIASIASHRHRCAVSSSSSSRLSLICHPRLRLTAALPAPSVVSPATVTASTSPVSIPVSLSAAPTPDSSVPSTIVSLALPATALRLLSLPQSRPPPCPHSSPLRPRQPQPPLPVPASASPTASTSPVAAPVLVSCTATPVASASPTDILAPPATSSPAQSAVATTPSASSATVLGLVPATALLPDHAALSLPSLAVTPPHTTEKERTNNWKTKSMPPPQKSRCHNAAPQKEHQTPPPRRCHRRSCQRKHHTAQHLPFHCIPAHTYPPIHACCHHLQWRRPRRCGHEMITRDPFTSCFWTLITHSLAQ</sequence>
<comment type="caution">
    <text evidence="1">The sequence shown here is derived from an EMBL/GenBank/DDBJ whole genome shotgun (WGS) entry which is preliminary data.</text>
</comment>
<keyword evidence="2" id="KW-1185">Reference proteome</keyword>
<organism evidence="1 2">
    <name type="scientific">Russula earlei</name>
    <dbReference type="NCBI Taxonomy" id="71964"/>
    <lineage>
        <taxon>Eukaryota</taxon>
        <taxon>Fungi</taxon>
        <taxon>Dikarya</taxon>
        <taxon>Basidiomycota</taxon>
        <taxon>Agaricomycotina</taxon>
        <taxon>Agaricomycetes</taxon>
        <taxon>Russulales</taxon>
        <taxon>Russulaceae</taxon>
        <taxon>Russula</taxon>
    </lineage>
</organism>
<accession>A0ACC0TXI1</accession>
<evidence type="ECO:0000313" key="1">
    <source>
        <dbReference type="EMBL" id="KAI9451733.1"/>
    </source>
</evidence>
<proteinExistence type="predicted"/>